<dbReference type="GO" id="GO:0046872">
    <property type="term" value="F:metal ion binding"/>
    <property type="evidence" value="ECO:0007669"/>
    <property type="project" value="UniProtKB-KW"/>
</dbReference>
<dbReference type="CDD" id="cd00419">
    <property type="entry name" value="Ferrochelatase_C"/>
    <property type="match status" value="1"/>
</dbReference>
<keyword evidence="10" id="KW-1185">Reference proteome</keyword>
<comment type="catalytic activity">
    <reaction evidence="6">
        <text>Fe-coproporphyrin III + 2 H(+) = coproporphyrin III + Fe(2+)</text>
        <dbReference type="Rhea" id="RHEA:49572"/>
        <dbReference type="ChEBI" id="CHEBI:15378"/>
        <dbReference type="ChEBI" id="CHEBI:29033"/>
        <dbReference type="ChEBI" id="CHEBI:68438"/>
        <dbReference type="ChEBI" id="CHEBI:131725"/>
        <dbReference type="EC" id="4.99.1.9"/>
    </reaction>
    <physiologicalReaction direction="right-to-left" evidence="6">
        <dbReference type="Rhea" id="RHEA:49574"/>
    </physiologicalReaction>
</comment>
<name>A0A0W0VWJ5_9GAMM</name>
<dbReference type="Gene3D" id="3.40.50.1400">
    <property type="match status" value="2"/>
</dbReference>
<keyword evidence="3 7" id="KW-0350">Heme biosynthesis</keyword>
<gene>
    <name evidence="7" type="primary">hemH</name>
    <name evidence="9" type="ORF">Llan_0402</name>
</gene>
<sequence length="330" mass="37219">MKNGLLLINLGTPDHCTPAAVKRYLREFLADKRVIDLPAPLRYLILHTLILPFRPKQAAHAYKAIWDKEGSPLLINSRKLQTKLQCRLGEEYKVVLGMRYGNPSISEALDEVNDCERLTVLPLFPQYSSAATGSAIEKLLKLLATQKSIPTLTVIRDFYHHPGFIKAQAALIEPYLASHDYLLFSYHGIPERHLAHHGCQTVCANSCPPITQSNQVCYKAQCYMTTRELVRQLNLTKEQYGMAFQSRLGKTPWIKPYTDALLPKLAQQGIKRVAIACPSFVADCLETLEEIGIRAKEQWQRLGGVQLSLIPCLNDTDLWVTGLIEILKNK</sequence>
<evidence type="ECO:0000313" key="9">
    <source>
        <dbReference type="EMBL" id="KTD24708.1"/>
    </source>
</evidence>
<evidence type="ECO:0000256" key="1">
    <source>
        <dbReference type="ARBA" id="ARBA00007718"/>
    </source>
</evidence>
<keyword evidence="5 7" id="KW-0627">Porphyrin biosynthesis</keyword>
<dbReference type="AlphaFoldDB" id="A0A0W0VWJ5"/>
<dbReference type="SUPFAM" id="SSF53800">
    <property type="entry name" value="Chelatase"/>
    <property type="match status" value="1"/>
</dbReference>
<dbReference type="GO" id="GO:0005737">
    <property type="term" value="C:cytoplasm"/>
    <property type="evidence" value="ECO:0007669"/>
    <property type="project" value="UniProtKB-SubCell"/>
</dbReference>
<dbReference type="InterPro" id="IPR001015">
    <property type="entry name" value="Ferrochelatase"/>
</dbReference>
<keyword evidence="7 8" id="KW-0963">Cytoplasm</keyword>
<dbReference type="OrthoDB" id="9809741at2"/>
<dbReference type="RefSeq" id="WP_028373749.1">
    <property type="nucleotide sequence ID" value="NZ_CAAAJD010000024.1"/>
</dbReference>
<dbReference type="EMBL" id="LNYI01000009">
    <property type="protein sequence ID" value="KTD24708.1"/>
    <property type="molecule type" value="Genomic_DNA"/>
</dbReference>
<protein>
    <recommendedName>
        <fullName evidence="7 8">Ferrochelatase</fullName>
        <ecNumber evidence="7 8">4.98.1.1</ecNumber>
    </recommendedName>
    <alternativeName>
        <fullName evidence="7">Heme synthase</fullName>
    </alternativeName>
    <alternativeName>
        <fullName evidence="7">Protoheme ferro-lyase</fullName>
    </alternativeName>
</protein>
<proteinExistence type="inferred from homology"/>
<organism evidence="9 10">
    <name type="scientific">Legionella lansingensis</name>
    <dbReference type="NCBI Taxonomy" id="45067"/>
    <lineage>
        <taxon>Bacteria</taxon>
        <taxon>Pseudomonadati</taxon>
        <taxon>Pseudomonadota</taxon>
        <taxon>Gammaproteobacteria</taxon>
        <taxon>Legionellales</taxon>
        <taxon>Legionellaceae</taxon>
        <taxon>Legionella</taxon>
    </lineage>
</organism>
<dbReference type="NCBIfam" id="TIGR00109">
    <property type="entry name" value="hemH"/>
    <property type="match status" value="1"/>
</dbReference>
<comment type="similarity">
    <text evidence="1 7 8">Belongs to the ferrochelatase family.</text>
</comment>
<keyword evidence="2 7" id="KW-0408">Iron</keyword>
<comment type="catalytic activity">
    <reaction evidence="7 8">
        <text>heme b + 2 H(+) = protoporphyrin IX + Fe(2+)</text>
        <dbReference type="Rhea" id="RHEA:22584"/>
        <dbReference type="ChEBI" id="CHEBI:15378"/>
        <dbReference type="ChEBI" id="CHEBI:29033"/>
        <dbReference type="ChEBI" id="CHEBI:57306"/>
        <dbReference type="ChEBI" id="CHEBI:60344"/>
        <dbReference type="EC" id="4.98.1.1"/>
    </reaction>
</comment>
<evidence type="ECO:0000256" key="5">
    <source>
        <dbReference type="ARBA" id="ARBA00023244"/>
    </source>
</evidence>
<dbReference type="PANTHER" id="PTHR11108">
    <property type="entry name" value="FERROCHELATASE"/>
    <property type="match status" value="1"/>
</dbReference>
<reference evidence="9 10" key="1">
    <citation type="submission" date="2015-11" db="EMBL/GenBank/DDBJ databases">
        <title>Genomic analysis of 38 Legionella species identifies large and diverse effector repertoires.</title>
        <authorList>
            <person name="Burstein D."/>
            <person name="Amaro F."/>
            <person name="Zusman T."/>
            <person name="Lifshitz Z."/>
            <person name="Cohen O."/>
            <person name="Gilbert J.A."/>
            <person name="Pupko T."/>
            <person name="Shuman H.A."/>
            <person name="Segal G."/>
        </authorList>
    </citation>
    <scope>NUCLEOTIDE SEQUENCE [LARGE SCALE GENOMIC DNA]</scope>
    <source>
        <strain evidence="9 10">ATCC 49751</strain>
    </source>
</reference>
<dbReference type="InterPro" id="IPR033644">
    <property type="entry name" value="Ferrochelatase_C"/>
</dbReference>
<dbReference type="HAMAP" id="MF_00323">
    <property type="entry name" value="Ferrochelatase"/>
    <property type="match status" value="1"/>
</dbReference>
<dbReference type="eggNOG" id="COG0276">
    <property type="taxonomic scope" value="Bacteria"/>
</dbReference>
<evidence type="ECO:0000256" key="6">
    <source>
        <dbReference type="ARBA" id="ARBA00024536"/>
    </source>
</evidence>
<comment type="caution">
    <text evidence="9">The sequence shown here is derived from an EMBL/GenBank/DDBJ whole genome shotgun (WGS) entry which is preliminary data.</text>
</comment>
<evidence type="ECO:0000256" key="2">
    <source>
        <dbReference type="ARBA" id="ARBA00023004"/>
    </source>
</evidence>
<accession>A0A0W0VWJ5</accession>
<dbReference type="GO" id="GO:0004325">
    <property type="term" value="F:ferrochelatase activity"/>
    <property type="evidence" value="ECO:0007669"/>
    <property type="project" value="UniProtKB-UniRule"/>
</dbReference>
<feature type="binding site" evidence="7">
    <location>
        <position position="286"/>
    </location>
    <ligand>
        <name>Fe(2+)</name>
        <dbReference type="ChEBI" id="CHEBI:29033"/>
    </ligand>
</feature>
<dbReference type="InterPro" id="IPR033659">
    <property type="entry name" value="Ferrochelatase_N"/>
</dbReference>
<comment type="subcellular location">
    <subcellularLocation>
        <location evidence="7 8">Cytoplasm</location>
    </subcellularLocation>
</comment>
<dbReference type="CDD" id="cd03411">
    <property type="entry name" value="Ferrochelatase_N"/>
    <property type="match status" value="1"/>
</dbReference>
<dbReference type="EC" id="4.98.1.1" evidence="7 8"/>
<dbReference type="PANTHER" id="PTHR11108:SF1">
    <property type="entry name" value="FERROCHELATASE, MITOCHONDRIAL"/>
    <property type="match status" value="1"/>
</dbReference>
<keyword evidence="7" id="KW-0479">Metal-binding</keyword>
<dbReference type="InterPro" id="IPR019772">
    <property type="entry name" value="Ferrochelatase_AS"/>
</dbReference>
<comment type="function">
    <text evidence="7 8">Catalyzes the ferrous insertion into protoporphyrin IX.</text>
</comment>
<evidence type="ECO:0000313" key="10">
    <source>
        <dbReference type="Proteomes" id="UP000054869"/>
    </source>
</evidence>
<evidence type="ECO:0000256" key="8">
    <source>
        <dbReference type="RuleBase" id="RU000607"/>
    </source>
</evidence>
<dbReference type="STRING" id="45067.Llan_0402"/>
<dbReference type="Pfam" id="PF00762">
    <property type="entry name" value="Ferrochelatase"/>
    <property type="match status" value="1"/>
</dbReference>
<dbReference type="UniPathway" id="UPA00252">
    <property type="reaction ID" value="UER00325"/>
</dbReference>
<evidence type="ECO:0000256" key="7">
    <source>
        <dbReference type="HAMAP-Rule" id="MF_00323"/>
    </source>
</evidence>
<comment type="pathway">
    <text evidence="7 8">Porphyrin-containing compound metabolism; protoheme biosynthesis; protoheme from protoporphyrin-IX: step 1/1.</text>
</comment>
<feature type="binding site" evidence="7">
    <location>
        <position position="187"/>
    </location>
    <ligand>
        <name>Fe(2+)</name>
        <dbReference type="ChEBI" id="CHEBI:29033"/>
    </ligand>
</feature>
<keyword evidence="4 7" id="KW-0456">Lyase</keyword>
<evidence type="ECO:0000256" key="3">
    <source>
        <dbReference type="ARBA" id="ARBA00023133"/>
    </source>
</evidence>
<dbReference type="PROSITE" id="PS00534">
    <property type="entry name" value="FERROCHELATASE"/>
    <property type="match status" value="1"/>
</dbReference>
<dbReference type="GO" id="GO:0006783">
    <property type="term" value="P:heme biosynthetic process"/>
    <property type="evidence" value="ECO:0007669"/>
    <property type="project" value="UniProtKB-UniRule"/>
</dbReference>
<evidence type="ECO:0000256" key="4">
    <source>
        <dbReference type="ARBA" id="ARBA00023239"/>
    </source>
</evidence>
<dbReference type="PATRIC" id="fig|45067.4.peg.424"/>
<dbReference type="Proteomes" id="UP000054869">
    <property type="component" value="Unassembled WGS sequence"/>
</dbReference>